<dbReference type="PROSITE" id="PS50928">
    <property type="entry name" value="ABC_TM1"/>
    <property type="match status" value="1"/>
</dbReference>
<dbReference type="EMBL" id="SOFS01000026">
    <property type="protein sequence ID" value="TFC19109.1"/>
    <property type="molecule type" value="Genomic_DNA"/>
</dbReference>
<keyword evidence="5 7" id="KW-1133">Transmembrane helix</keyword>
<name>A0ABY2IP15_9MICO</name>
<evidence type="ECO:0000256" key="7">
    <source>
        <dbReference type="RuleBase" id="RU363032"/>
    </source>
</evidence>
<keyword evidence="2 7" id="KW-0813">Transport</keyword>
<evidence type="ECO:0000256" key="2">
    <source>
        <dbReference type="ARBA" id="ARBA00022448"/>
    </source>
</evidence>
<dbReference type="Proteomes" id="UP000297604">
    <property type="component" value="Unassembled WGS sequence"/>
</dbReference>
<evidence type="ECO:0000256" key="3">
    <source>
        <dbReference type="ARBA" id="ARBA00022475"/>
    </source>
</evidence>
<evidence type="ECO:0000256" key="6">
    <source>
        <dbReference type="ARBA" id="ARBA00023136"/>
    </source>
</evidence>
<comment type="caution">
    <text evidence="9">The sequence shown here is derived from an EMBL/GenBank/DDBJ whole genome shotgun (WGS) entry which is preliminary data.</text>
</comment>
<sequence length="291" mass="31060">MTAISLPSLAGNARDLWKRGSASAWLRPPMIFGYVVLAFWIVAAVGVQWIAPYDPIKQVGERLLAPSGTHWFGTDALGRDVFSRTLYGARYSLPIAAVAIVVSVTIGSVLGAVAGYFGGWVDAVIMRIADMTMAFPAILLAMAVAASLGPGLNNALIAIVIVWWPIYARLMRGQVLSIKQREHVESAVAIGASGPRILFRHIVPQSLTPILVNATMDLGQVILLVASLSFLGLGALPPTPEWGAMITDGAKNFYQPWIAAAPGFAMLTIVLAINFIGDGLRDALDVKATRR</sequence>
<dbReference type="CDD" id="cd06261">
    <property type="entry name" value="TM_PBP2"/>
    <property type="match status" value="1"/>
</dbReference>
<organism evidence="9 10">
    <name type="scientific">Cryobacterium glucosi</name>
    <dbReference type="NCBI Taxonomy" id="1259175"/>
    <lineage>
        <taxon>Bacteria</taxon>
        <taxon>Bacillati</taxon>
        <taxon>Actinomycetota</taxon>
        <taxon>Actinomycetes</taxon>
        <taxon>Micrococcales</taxon>
        <taxon>Microbacteriaceae</taxon>
        <taxon>Cryobacterium</taxon>
    </lineage>
</organism>
<keyword evidence="10" id="KW-1185">Reference proteome</keyword>
<keyword evidence="3" id="KW-1003">Cell membrane</keyword>
<protein>
    <submittedName>
        <fullName evidence="9">ABC transporter permease</fullName>
    </submittedName>
</protein>
<dbReference type="Gene3D" id="1.10.3720.10">
    <property type="entry name" value="MetI-like"/>
    <property type="match status" value="1"/>
</dbReference>
<evidence type="ECO:0000256" key="4">
    <source>
        <dbReference type="ARBA" id="ARBA00022692"/>
    </source>
</evidence>
<dbReference type="SUPFAM" id="SSF161098">
    <property type="entry name" value="MetI-like"/>
    <property type="match status" value="1"/>
</dbReference>
<proteinExistence type="inferred from homology"/>
<dbReference type="InterPro" id="IPR035906">
    <property type="entry name" value="MetI-like_sf"/>
</dbReference>
<feature type="transmembrane region" description="Helical" evidence="7">
    <location>
        <begin position="31"/>
        <end position="51"/>
    </location>
</feature>
<feature type="transmembrane region" description="Helical" evidence="7">
    <location>
        <begin position="257"/>
        <end position="277"/>
    </location>
</feature>
<keyword evidence="6 7" id="KW-0472">Membrane</keyword>
<gene>
    <name evidence="9" type="ORF">E3O46_12700</name>
</gene>
<feature type="domain" description="ABC transmembrane type-1" evidence="8">
    <location>
        <begin position="89"/>
        <end position="277"/>
    </location>
</feature>
<evidence type="ECO:0000256" key="1">
    <source>
        <dbReference type="ARBA" id="ARBA00004651"/>
    </source>
</evidence>
<feature type="transmembrane region" description="Helical" evidence="7">
    <location>
        <begin position="91"/>
        <end position="117"/>
    </location>
</feature>
<evidence type="ECO:0000313" key="9">
    <source>
        <dbReference type="EMBL" id="TFC19109.1"/>
    </source>
</evidence>
<keyword evidence="4 7" id="KW-0812">Transmembrane</keyword>
<feature type="transmembrane region" description="Helical" evidence="7">
    <location>
        <begin position="218"/>
        <end position="237"/>
    </location>
</feature>
<evidence type="ECO:0000259" key="8">
    <source>
        <dbReference type="PROSITE" id="PS50928"/>
    </source>
</evidence>
<dbReference type="InterPro" id="IPR050366">
    <property type="entry name" value="BP-dependent_transpt_permease"/>
</dbReference>
<feature type="transmembrane region" description="Helical" evidence="7">
    <location>
        <begin position="124"/>
        <end position="146"/>
    </location>
</feature>
<dbReference type="PANTHER" id="PTHR43386:SF1">
    <property type="entry name" value="D,D-DIPEPTIDE TRANSPORT SYSTEM PERMEASE PROTEIN DDPC-RELATED"/>
    <property type="match status" value="1"/>
</dbReference>
<dbReference type="RefSeq" id="WP_134447197.1">
    <property type="nucleotide sequence ID" value="NZ_SOFS01000026.1"/>
</dbReference>
<dbReference type="InterPro" id="IPR000515">
    <property type="entry name" value="MetI-like"/>
</dbReference>
<reference evidence="9 10" key="1">
    <citation type="submission" date="2019-03" db="EMBL/GenBank/DDBJ databases">
        <title>Genomics of glacier-inhabiting Cryobacterium strains.</title>
        <authorList>
            <person name="Liu Q."/>
            <person name="Xin Y.-H."/>
        </authorList>
    </citation>
    <scope>NUCLEOTIDE SEQUENCE [LARGE SCALE GENOMIC DNA]</scope>
    <source>
        <strain evidence="9 10">MDB1-5</strain>
    </source>
</reference>
<accession>A0ABY2IP15</accession>
<comment type="subcellular location">
    <subcellularLocation>
        <location evidence="1 7">Cell membrane</location>
        <topology evidence="1 7">Multi-pass membrane protein</topology>
    </subcellularLocation>
</comment>
<evidence type="ECO:0000256" key="5">
    <source>
        <dbReference type="ARBA" id="ARBA00022989"/>
    </source>
</evidence>
<dbReference type="Pfam" id="PF00528">
    <property type="entry name" value="BPD_transp_1"/>
    <property type="match status" value="1"/>
</dbReference>
<dbReference type="PANTHER" id="PTHR43386">
    <property type="entry name" value="OLIGOPEPTIDE TRANSPORT SYSTEM PERMEASE PROTEIN APPC"/>
    <property type="match status" value="1"/>
</dbReference>
<evidence type="ECO:0000313" key="10">
    <source>
        <dbReference type="Proteomes" id="UP000297604"/>
    </source>
</evidence>
<comment type="similarity">
    <text evidence="7">Belongs to the binding-protein-dependent transport system permease family.</text>
</comment>